<reference evidence="2 3" key="1">
    <citation type="submission" date="2019-05" db="EMBL/GenBank/DDBJ databases">
        <title>Another draft genome of Portunus trituberculatus and its Hox gene families provides insights of decapod evolution.</title>
        <authorList>
            <person name="Jeong J.-H."/>
            <person name="Song I."/>
            <person name="Kim S."/>
            <person name="Choi T."/>
            <person name="Kim D."/>
            <person name="Ryu S."/>
            <person name="Kim W."/>
        </authorList>
    </citation>
    <scope>NUCLEOTIDE SEQUENCE [LARGE SCALE GENOMIC DNA]</scope>
    <source>
        <tissue evidence="2">Muscle</tissue>
    </source>
</reference>
<proteinExistence type="predicted"/>
<comment type="caution">
    <text evidence="2">The sequence shown here is derived from an EMBL/GenBank/DDBJ whole genome shotgun (WGS) entry which is preliminary data.</text>
</comment>
<dbReference type="Proteomes" id="UP000324222">
    <property type="component" value="Unassembled WGS sequence"/>
</dbReference>
<evidence type="ECO:0000313" key="3">
    <source>
        <dbReference type="Proteomes" id="UP000324222"/>
    </source>
</evidence>
<feature type="region of interest" description="Disordered" evidence="1">
    <location>
        <begin position="57"/>
        <end position="89"/>
    </location>
</feature>
<accession>A0A5B7H930</accession>
<evidence type="ECO:0000313" key="2">
    <source>
        <dbReference type="EMBL" id="MPC65314.1"/>
    </source>
</evidence>
<keyword evidence="3" id="KW-1185">Reference proteome</keyword>
<name>A0A5B7H930_PORTR</name>
<evidence type="ECO:0000256" key="1">
    <source>
        <dbReference type="SAM" id="MobiDB-lite"/>
    </source>
</evidence>
<sequence length="101" mass="11645">MSVLRVYSLKSIFQYNKVKRIEKVGLWDADGPCGIRETVAVDSEFCRGSRRFPEYMASDSQSISQPMISMESQKRKKTKDPPPYLLEAESRLHCPEFSVRP</sequence>
<protein>
    <submittedName>
        <fullName evidence="2">Uncharacterized protein</fullName>
    </submittedName>
</protein>
<organism evidence="2 3">
    <name type="scientific">Portunus trituberculatus</name>
    <name type="common">Swimming crab</name>
    <name type="synonym">Neptunus trituberculatus</name>
    <dbReference type="NCBI Taxonomy" id="210409"/>
    <lineage>
        <taxon>Eukaryota</taxon>
        <taxon>Metazoa</taxon>
        <taxon>Ecdysozoa</taxon>
        <taxon>Arthropoda</taxon>
        <taxon>Crustacea</taxon>
        <taxon>Multicrustacea</taxon>
        <taxon>Malacostraca</taxon>
        <taxon>Eumalacostraca</taxon>
        <taxon>Eucarida</taxon>
        <taxon>Decapoda</taxon>
        <taxon>Pleocyemata</taxon>
        <taxon>Brachyura</taxon>
        <taxon>Eubrachyura</taxon>
        <taxon>Portunoidea</taxon>
        <taxon>Portunidae</taxon>
        <taxon>Portuninae</taxon>
        <taxon>Portunus</taxon>
    </lineage>
</organism>
<feature type="compositionally biased region" description="Polar residues" evidence="1">
    <location>
        <begin position="58"/>
        <end position="71"/>
    </location>
</feature>
<dbReference type="AlphaFoldDB" id="A0A5B7H930"/>
<gene>
    <name evidence="2" type="ORF">E2C01_059447</name>
</gene>
<dbReference type="EMBL" id="VSRR010023204">
    <property type="protein sequence ID" value="MPC65314.1"/>
    <property type="molecule type" value="Genomic_DNA"/>
</dbReference>